<dbReference type="PRINTS" id="PR00032">
    <property type="entry name" value="HTHARAC"/>
</dbReference>
<accession>D3ABU6</accession>
<feature type="non-terminal residue" evidence="5">
    <location>
        <position position="1"/>
    </location>
</feature>
<evidence type="ECO:0000256" key="3">
    <source>
        <dbReference type="ARBA" id="ARBA00023163"/>
    </source>
</evidence>
<name>D3ABU6_9FIRM</name>
<dbReference type="HOGENOM" id="CLU_958155_0_0_9"/>
<evidence type="ECO:0000256" key="1">
    <source>
        <dbReference type="ARBA" id="ARBA00023015"/>
    </source>
</evidence>
<dbReference type="PROSITE" id="PS00041">
    <property type="entry name" value="HTH_ARAC_FAMILY_1"/>
    <property type="match status" value="1"/>
</dbReference>
<comment type="caution">
    <text evidence="5">The sequence shown here is derived from an EMBL/GenBank/DDBJ whole genome shotgun (WGS) entry which is preliminary data.</text>
</comment>
<protein>
    <submittedName>
        <fullName evidence="5">Transcriptional regulator, AraC family</fullName>
    </submittedName>
</protein>
<dbReference type="Proteomes" id="UP000004968">
    <property type="component" value="Unassembled WGS sequence"/>
</dbReference>
<dbReference type="InterPro" id="IPR037923">
    <property type="entry name" value="HTH-like"/>
</dbReference>
<feature type="domain" description="HTH araC/xylS-type" evidence="4">
    <location>
        <begin position="188"/>
        <end position="286"/>
    </location>
</feature>
<dbReference type="AlphaFoldDB" id="D3ABU6"/>
<dbReference type="Pfam" id="PF02311">
    <property type="entry name" value="AraC_binding"/>
    <property type="match status" value="1"/>
</dbReference>
<dbReference type="CDD" id="cd06986">
    <property type="entry name" value="cupin_MmsR-like_N"/>
    <property type="match status" value="1"/>
</dbReference>
<dbReference type="SMART" id="SM00342">
    <property type="entry name" value="HTH_ARAC"/>
    <property type="match status" value="1"/>
</dbReference>
<sequence>IFWRGGAFLSNFSFALFTDKNFVDCTLFQYGWEKCDPHHSFGPAARNHYLFHYIISGKGLLISTDSSKKDTEYHLHAGQGFLISPGQTNTYIADSLDPWEYAWVEFDGLKAPEIIALSGLSFDLPVYNSNNPAMEQVLKDEMIYIAGHTTESSFHLIGHLYLALDALIKSSNRRMTAVGGQLKDFYAREAVSFVEHNYQNDITVEDIAAFCNLNRSYFGKIFKDVLSVTPQEFLIRFRMAKACEYMETTNLPIGEISARVGYPSQLHFSRAFKKTYGQSPREWRLANQHK</sequence>
<dbReference type="EMBL" id="ACIO01000074">
    <property type="protein sequence ID" value="EFD00664.1"/>
    <property type="molecule type" value="Genomic_DNA"/>
</dbReference>
<dbReference type="InterPro" id="IPR003313">
    <property type="entry name" value="AraC-bd"/>
</dbReference>
<evidence type="ECO:0000313" key="6">
    <source>
        <dbReference type="Proteomes" id="UP000004968"/>
    </source>
</evidence>
<gene>
    <name evidence="5" type="ORF">CLOSTHATH_01074</name>
</gene>
<dbReference type="InterPro" id="IPR009057">
    <property type="entry name" value="Homeodomain-like_sf"/>
</dbReference>
<evidence type="ECO:0000313" key="5">
    <source>
        <dbReference type="EMBL" id="EFD00664.1"/>
    </source>
</evidence>
<dbReference type="GO" id="GO:0003700">
    <property type="term" value="F:DNA-binding transcription factor activity"/>
    <property type="evidence" value="ECO:0007669"/>
    <property type="project" value="InterPro"/>
</dbReference>
<dbReference type="GO" id="GO:0043565">
    <property type="term" value="F:sequence-specific DNA binding"/>
    <property type="evidence" value="ECO:0007669"/>
    <property type="project" value="InterPro"/>
</dbReference>
<evidence type="ECO:0000259" key="4">
    <source>
        <dbReference type="PROSITE" id="PS01124"/>
    </source>
</evidence>
<reference evidence="5 6" key="1">
    <citation type="submission" date="2010-01" db="EMBL/GenBank/DDBJ databases">
        <authorList>
            <person name="Weinstock G."/>
            <person name="Sodergren E."/>
            <person name="Clifton S."/>
            <person name="Fulton L."/>
            <person name="Fulton B."/>
            <person name="Courtney L."/>
            <person name="Fronick C."/>
            <person name="Harrison M."/>
            <person name="Strong C."/>
            <person name="Farmer C."/>
            <person name="Delahaunty K."/>
            <person name="Markovic C."/>
            <person name="Hall O."/>
            <person name="Minx P."/>
            <person name="Tomlinson C."/>
            <person name="Mitreva M."/>
            <person name="Nelson J."/>
            <person name="Hou S."/>
            <person name="Wollam A."/>
            <person name="Pepin K.H."/>
            <person name="Johnson M."/>
            <person name="Bhonagiri V."/>
            <person name="Nash W.E."/>
            <person name="Warren W."/>
            <person name="Chinwalla A."/>
            <person name="Mardis E.R."/>
            <person name="Wilson R.K."/>
        </authorList>
    </citation>
    <scope>NUCLEOTIDE SEQUENCE [LARGE SCALE GENOMIC DNA]</scope>
    <source>
        <strain evidence="5 6">DSM 13479</strain>
    </source>
</reference>
<dbReference type="SUPFAM" id="SSF51215">
    <property type="entry name" value="Regulatory protein AraC"/>
    <property type="match status" value="1"/>
</dbReference>
<dbReference type="PANTHER" id="PTHR43280">
    <property type="entry name" value="ARAC-FAMILY TRANSCRIPTIONAL REGULATOR"/>
    <property type="match status" value="1"/>
</dbReference>
<dbReference type="Pfam" id="PF12833">
    <property type="entry name" value="HTH_18"/>
    <property type="match status" value="1"/>
</dbReference>
<dbReference type="InterPro" id="IPR020449">
    <property type="entry name" value="Tscrpt_reg_AraC-type_HTH"/>
</dbReference>
<dbReference type="PROSITE" id="PS01124">
    <property type="entry name" value="HTH_ARAC_FAMILY_2"/>
    <property type="match status" value="1"/>
</dbReference>
<evidence type="ECO:0000256" key="2">
    <source>
        <dbReference type="ARBA" id="ARBA00023125"/>
    </source>
</evidence>
<dbReference type="PANTHER" id="PTHR43280:SF2">
    <property type="entry name" value="HTH-TYPE TRANSCRIPTIONAL REGULATOR EXSA"/>
    <property type="match status" value="1"/>
</dbReference>
<dbReference type="SUPFAM" id="SSF46689">
    <property type="entry name" value="Homeodomain-like"/>
    <property type="match status" value="2"/>
</dbReference>
<keyword evidence="3" id="KW-0804">Transcription</keyword>
<keyword evidence="2" id="KW-0238">DNA-binding</keyword>
<dbReference type="InterPro" id="IPR018060">
    <property type="entry name" value="HTH_AraC"/>
</dbReference>
<keyword evidence="1" id="KW-0805">Transcription regulation</keyword>
<proteinExistence type="predicted"/>
<dbReference type="Gene3D" id="1.10.10.60">
    <property type="entry name" value="Homeodomain-like"/>
    <property type="match status" value="2"/>
</dbReference>
<dbReference type="InterPro" id="IPR018062">
    <property type="entry name" value="HTH_AraC-typ_CS"/>
</dbReference>
<organism evidence="5 6">
    <name type="scientific">Hungatella hathewayi DSM 13479</name>
    <dbReference type="NCBI Taxonomy" id="566550"/>
    <lineage>
        <taxon>Bacteria</taxon>
        <taxon>Bacillati</taxon>
        <taxon>Bacillota</taxon>
        <taxon>Clostridia</taxon>
        <taxon>Lachnospirales</taxon>
        <taxon>Lachnospiraceae</taxon>
        <taxon>Hungatella</taxon>
    </lineage>
</organism>